<organism evidence="2 3">
    <name type="scientific">Vicingus serpentipes</name>
    <dbReference type="NCBI Taxonomy" id="1926625"/>
    <lineage>
        <taxon>Bacteria</taxon>
        <taxon>Pseudomonadati</taxon>
        <taxon>Bacteroidota</taxon>
        <taxon>Flavobacteriia</taxon>
        <taxon>Flavobacteriales</taxon>
        <taxon>Vicingaceae</taxon>
        <taxon>Vicingus</taxon>
    </lineage>
</organism>
<dbReference type="Pfam" id="PF11751">
    <property type="entry name" value="PorP_SprF"/>
    <property type="match status" value="1"/>
</dbReference>
<dbReference type="NCBIfam" id="TIGR03519">
    <property type="entry name" value="T9SS_PorP_fam"/>
    <property type="match status" value="1"/>
</dbReference>
<evidence type="ECO:0000256" key="1">
    <source>
        <dbReference type="SAM" id="SignalP"/>
    </source>
</evidence>
<dbReference type="AlphaFoldDB" id="A0A5C6RPT3"/>
<keyword evidence="1" id="KW-0732">Signal</keyword>
<dbReference type="Proteomes" id="UP000321721">
    <property type="component" value="Unassembled WGS sequence"/>
</dbReference>
<gene>
    <name evidence="2" type="ORF">FRY74_11305</name>
</gene>
<keyword evidence="3" id="KW-1185">Reference proteome</keyword>
<evidence type="ECO:0000313" key="2">
    <source>
        <dbReference type="EMBL" id="TXB64371.1"/>
    </source>
</evidence>
<feature type="chain" id="PRO_5022959861" evidence="1">
    <location>
        <begin position="19"/>
        <end position="307"/>
    </location>
</feature>
<accession>A0A5C6RPT3</accession>
<dbReference type="OrthoDB" id="1114455at2"/>
<feature type="signal peptide" evidence="1">
    <location>
        <begin position="1"/>
        <end position="18"/>
    </location>
</feature>
<comment type="caution">
    <text evidence="2">The sequence shown here is derived from an EMBL/GenBank/DDBJ whole genome shotgun (WGS) entry which is preliminary data.</text>
</comment>
<reference evidence="2 3" key="1">
    <citation type="submission" date="2019-08" db="EMBL/GenBank/DDBJ databases">
        <title>Genome of Vicingus serpentipes NCIMB 15042.</title>
        <authorList>
            <person name="Bowman J.P."/>
        </authorList>
    </citation>
    <scope>NUCLEOTIDE SEQUENCE [LARGE SCALE GENOMIC DNA]</scope>
    <source>
        <strain evidence="2 3">NCIMB 15042</strain>
    </source>
</reference>
<evidence type="ECO:0000313" key="3">
    <source>
        <dbReference type="Proteomes" id="UP000321721"/>
    </source>
</evidence>
<dbReference type="InterPro" id="IPR019861">
    <property type="entry name" value="PorP/SprF_Bacteroidetes"/>
</dbReference>
<proteinExistence type="predicted"/>
<name>A0A5C6RPT3_9FLAO</name>
<dbReference type="RefSeq" id="WP_147101687.1">
    <property type="nucleotide sequence ID" value="NZ_VOOS01000005.1"/>
</dbReference>
<protein>
    <submittedName>
        <fullName evidence="2">Type IX secretion system membrane protein PorP/SprF</fullName>
    </submittedName>
</protein>
<dbReference type="EMBL" id="VOOS01000005">
    <property type="protein sequence ID" value="TXB64371.1"/>
    <property type="molecule type" value="Genomic_DNA"/>
</dbReference>
<sequence length="307" mass="33578">MKKIVLILTLLTSLQSFAQQDPVYSLYMFNPLGVNPAYAGSREVLSGVLIHRSQWVGFDGAPTTQAFAVNSPLKNKSMGVGLQIINDAIGPRNVLTATGTYAYRLKIGRGKLAFGLKGGIQNYSYDWAKIEYKDEQDEIPNNAAGSFIIPTFDFGIYYNTNTFYAGVAIDHLNQAQYKVSSSLSTEDNPAKVYSHLTATVGKAFVLNSNLVLKSSALIRGDGQGNGNIDLNGSVLIKQTFLAGLTLTTRNSIIVLTEFNINKNFRVGYAYDHNFSDLTSTAGSGSHEIFIGYDLSLFKSKVISPRYF</sequence>